<reference evidence="2 3" key="1">
    <citation type="submission" date="2018-06" db="EMBL/GenBank/DDBJ databases">
        <title>Whole genome sequencing of a novel hydrocarbon degrading bacterial strain, PW21 isolated from oil contaminated produced water sample.</title>
        <authorList>
            <person name="Nagkirti P."/>
            <person name="Shaikh A."/>
            <person name="Gowdaman V."/>
            <person name="Engineer A.E."/>
            <person name="Dagar S."/>
            <person name="Dhakephalkar P.K."/>
        </authorList>
    </citation>
    <scope>NUCLEOTIDE SEQUENCE [LARGE SCALE GENOMIC DNA]</scope>
    <source>
        <strain evidence="2 3">PW21</strain>
    </source>
</reference>
<evidence type="ECO:0000313" key="2">
    <source>
        <dbReference type="EMBL" id="PZR51804.1"/>
    </source>
</evidence>
<accession>A0A2W5Y2I2</accession>
<comment type="caution">
    <text evidence="2">The sequence shown here is derived from an EMBL/GenBank/DDBJ whole genome shotgun (WGS) entry which is preliminary data.</text>
</comment>
<sequence length="192" mass="20947">MMTDLSSSLATIEKALERLGRRVLLESLQGGVPAEAVRSSLSTVDLPSSPELETLYGWKNGTSTASVAAVDDIHLFPGFYLLSLEDALANYRAFANDARWTVGWLPLFANGGGDFYVLDLSQAATGPVRHFRIEESEHPIEFGSLDALTETLAAAFNRGIFFVDPSGYLEMDDLVFAGVAAELNPDIAWWRD</sequence>
<dbReference type="EMBL" id="QKWH01000015">
    <property type="protein sequence ID" value="PZR51804.1"/>
    <property type="molecule type" value="Genomic_DNA"/>
</dbReference>
<evidence type="ECO:0000313" key="3">
    <source>
        <dbReference type="Proteomes" id="UP000248783"/>
    </source>
</evidence>
<protein>
    <recommendedName>
        <fullName evidence="1">Knr4/Smi1-like domain-containing protein</fullName>
    </recommendedName>
</protein>
<dbReference type="Pfam" id="PF09346">
    <property type="entry name" value="SMI1_KNR4"/>
    <property type="match status" value="1"/>
</dbReference>
<dbReference type="InterPro" id="IPR018958">
    <property type="entry name" value="Knr4/Smi1-like_dom"/>
</dbReference>
<dbReference type="AlphaFoldDB" id="A0A2W5Y2I2"/>
<feature type="domain" description="Knr4/Smi1-like" evidence="1">
    <location>
        <begin position="51"/>
        <end position="138"/>
    </location>
</feature>
<gene>
    <name evidence="2" type="ORF">DNL40_14365</name>
</gene>
<dbReference type="Proteomes" id="UP000248783">
    <property type="component" value="Unassembled WGS sequence"/>
</dbReference>
<organism evidence="2 3">
    <name type="scientific">Xylanimonas oleitrophica</name>
    <dbReference type="NCBI Taxonomy" id="2607479"/>
    <lineage>
        <taxon>Bacteria</taxon>
        <taxon>Bacillati</taxon>
        <taxon>Actinomycetota</taxon>
        <taxon>Actinomycetes</taxon>
        <taxon>Micrococcales</taxon>
        <taxon>Promicromonosporaceae</taxon>
        <taxon>Xylanimonas</taxon>
    </lineage>
</organism>
<keyword evidence="3" id="KW-1185">Reference proteome</keyword>
<proteinExistence type="predicted"/>
<name>A0A2W5Y2I2_9MICO</name>
<evidence type="ECO:0000259" key="1">
    <source>
        <dbReference type="Pfam" id="PF09346"/>
    </source>
</evidence>